<dbReference type="GO" id="GO:0004748">
    <property type="term" value="F:ribonucleoside-diphosphate reductase activity, thioredoxin disulfide as acceptor"/>
    <property type="evidence" value="ECO:0007669"/>
    <property type="project" value="UniProtKB-EC"/>
</dbReference>
<dbReference type="InterPro" id="IPR013346">
    <property type="entry name" value="NrdE_NrdA_C"/>
</dbReference>
<dbReference type="Pfam" id="PF03477">
    <property type="entry name" value="ATP-cone"/>
    <property type="match status" value="2"/>
</dbReference>
<keyword evidence="6 10" id="KW-0215">Deoxyribonucleotide synthesis</keyword>
<protein>
    <recommendedName>
        <fullName evidence="10">Ribonucleoside-diphosphate reductase</fullName>
        <ecNumber evidence="10">1.17.4.1</ecNumber>
    </recommendedName>
</protein>
<keyword evidence="5 10" id="KW-0560">Oxidoreductase</keyword>
<dbReference type="InterPro" id="IPR000788">
    <property type="entry name" value="RNR_lg_C"/>
</dbReference>
<sequence length="992" mass="110137">MPQDGSVGGLAARTNLKNVETPMQTDTTRENSPTNAPQSGQGQQDLSATAPGQLRVIKRNGTVVAYTDDKITVAITKAFLAVEGGNAAASSRIHDTVARLTEQVTATFKRRMPSGGTIHIEEIQDQVELALMRAGEQKVARDYVIYRDSRAKERAGRAPESEVQAHPSIRITRADGSLTPLDMGRLNTIVTEACEGLAEVDAGLIQTETLKNLYDGVALKDVNTALVMTARTLVEREPNYSFVTARLLMDTLRAEALSFLEVADSATHHEMADLYAKALPAYIATGIQYELLNPVLADFDLVKLGKAINHERDQQFTYLGLQTLYDRYFIHKDGVRFELPQIFFMRVAMGLAIEEKAKEDRAIEFYNLLSSFDYMSSTPTLFNAGTLRPQLSSCYLTTVPDDLSGIYHAIHDNAMLSKFAGGLGNDWTPVRALGSYIKGTNGKSQGVVPFLKVVNDTAVAVNQGGKRKGAVCAYLETWHMDIEEFIELRKNTGDDRRRTHDMNTANWIPDLFMKRVFDDGKWTLFSPSEVPDLHDLTGKAFEERYEYYEALTEYPGKVKLFKTIQAKDLWRKMLSMLFETGHPWLTFKDPCNLRSPQQHVGVVHSSNLCTEITLNTNKDEIAVCNLGSINLPNHIVNGKLDTDKLKRTVDVAVRMLDNVIDINYYSVPQAKNSNLRHRPVGLGIMGFQDALYLQHIPYGSDAAVQFADTSMEAVSYYAIQASCDLADERGAYETFQGSLWSKGILPLDSQQILIEARGQKYIDVDLKETLDWAPVRARVQKGIRNSNIMAIAPTATIANITGVSQSIEPTYQNLYVKSNLSGEFTVINPYLVRDLKARDLWDSVMINDLKYYDGSVQQIERIPQELKELYATAFEVETKWIVDAASRRQKWIDQAQSLNLYIAGASGKKLDVTYRMAWYRGLKTTYYLRALAATSTEKSTINTGKLNAVSSGGHGPDDSAITAPRPAEAAPAGPAPVPKACAIDEPDCEACQ</sequence>
<dbReference type="GO" id="GO:0005524">
    <property type="term" value="F:ATP binding"/>
    <property type="evidence" value="ECO:0007669"/>
    <property type="project" value="UniProtKB-UniRule"/>
</dbReference>
<comment type="caution">
    <text evidence="13">The sequence shown here is derived from an EMBL/GenBank/DDBJ whole genome shotgun (WGS) entry which is preliminary data.</text>
</comment>
<organism evidence="13 14">
    <name type="scientific">Pseudomonas cichorii</name>
    <dbReference type="NCBI Taxonomy" id="36746"/>
    <lineage>
        <taxon>Bacteria</taxon>
        <taxon>Pseudomonadati</taxon>
        <taxon>Pseudomonadota</taxon>
        <taxon>Gammaproteobacteria</taxon>
        <taxon>Pseudomonadales</taxon>
        <taxon>Pseudomonadaceae</taxon>
        <taxon>Pseudomonas</taxon>
    </lineage>
</organism>
<evidence type="ECO:0000256" key="2">
    <source>
        <dbReference type="ARBA" id="ARBA00022533"/>
    </source>
</evidence>
<evidence type="ECO:0000259" key="12">
    <source>
        <dbReference type="PROSITE" id="PS51161"/>
    </source>
</evidence>
<dbReference type="InterPro" id="IPR039718">
    <property type="entry name" value="Rrm1"/>
</dbReference>
<dbReference type="PANTHER" id="PTHR11573:SF6">
    <property type="entry name" value="RIBONUCLEOSIDE-DIPHOSPHATE REDUCTASE LARGE SUBUNIT"/>
    <property type="match status" value="1"/>
</dbReference>
<evidence type="ECO:0000313" key="13">
    <source>
        <dbReference type="EMBL" id="RMR50250.1"/>
    </source>
</evidence>
<dbReference type="PROSITE" id="PS51161">
    <property type="entry name" value="ATP_CONE"/>
    <property type="match status" value="2"/>
</dbReference>
<reference evidence="13 14" key="1">
    <citation type="submission" date="2018-08" db="EMBL/GenBank/DDBJ databases">
        <title>Recombination of ecologically and evolutionarily significant loci maintains genetic cohesion in the Pseudomonas syringae species complex.</title>
        <authorList>
            <person name="Dillon M."/>
            <person name="Thakur S."/>
            <person name="Almeida R.N.D."/>
            <person name="Weir B.S."/>
            <person name="Guttman D.S."/>
        </authorList>
    </citation>
    <scope>NUCLEOTIDE SEQUENCE [LARGE SCALE GENOMIC DNA]</scope>
    <source>
        <strain evidence="13 14">ICMP 6917</strain>
    </source>
</reference>
<dbReference type="InterPro" id="IPR005144">
    <property type="entry name" value="ATP-cone_dom"/>
</dbReference>
<accession>A0A3M4VEL4</accession>
<dbReference type="Proteomes" id="UP000278332">
    <property type="component" value="Unassembled WGS sequence"/>
</dbReference>
<dbReference type="UniPathway" id="UPA00326"/>
<evidence type="ECO:0000256" key="7">
    <source>
        <dbReference type="ARBA" id="ARBA00024942"/>
    </source>
</evidence>
<dbReference type="SUPFAM" id="SSF51998">
    <property type="entry name" value="PFL-like glycyl radical enzymes"/>
    <property type="match status" value="1"/>
</dbReference>
<feature type="domain" description="ATP-cone" evidence="12">
    <location>
        <begin position="169"/>
        <end position="258"/>
    </location>
</feature>
<dbReference type="EC" id="1.17.4.1" evidence="10"/>
<gene>
    <name evidence="13" type="ORF">ALP84_04766</name>
</gene>
<evidence type="ECO:0000313" key="14">
    <source>
        <dbReference type="Proteomes" id="UP000278332"/>
    </source>
</evidence>
<evidence type="ECO:0000256" key="6">
    <source>
        <dbReference type="ARBA" id="ARBA00023116"/>
    </source>
</evidence>
<evidence type="ECO:0000256" key="9">
    <source>
        <dbReference type="PROSITE-ProRule" id="PRU00492"/>
    </source>
</evidence>
<evidence type="ECO:0000256" key="8">
    <source>
        <dbReference type="ARBA" id="ARBA00047754"/>
    </source>
</evidence>
<comment type="catalytic activity">
    <reaction evidence="8 10">
        <text>a 2'-deoxyribonucleoside 5'-diphosphate + [thioredoxin]-disulfide + H2O = a ribonucleoside 5'-diphosphate + [thioredoxin]-dithiol</text>
        <dbReference type="Rhea" id="RHEA:23252"/>
        <dbReference type="Rhea" id="RHEA-COMP:10698"/>
        <dbReference type="Rhea" id="RHEA-COMP:10700"/>
        <dbReference type="ChEBI" id="CHEBI:15377"/>
        <dbReference type="ChEBI" id="CHEBI:29950"/>
        <dbReference type="ChEBI" id="CHEBI:50058"/>
        <dbReference type="ChEBI" id="CHEBI:57930"/>
        <dbReference type="ChEBI" id="CHEBI:73316"/>
        <dbReference type="EC" id="1.17.4.1"/>
    </reaction>
</comment>
<feature type="region of interest" description="Disordered" evidence="11">
    <location>
        <begin position="945"/>
        <end position="978"/>
    </location>
</feature>
<comment type="function">
    <text evidence="7 10">Provides the precursors necessary for DNA synthesis. Catalyzes the biosynthesis of deoxyribonucleotides from the corresponding ribonucleotides.</text>
</comment>
<dbReference type="FunFam" id="3.20.70.20:FF:000009">
    <property type="entry name" value="Ribonucleoside-diphosphate reductase"/>
    <property type="match status" value="1"/>
</dbReference>
<dbReference type="GO" id="GO:0009263">
    <property type="term" value="P:deoxyribonucleotide biosynthetic process"/>
    <property type="evidence" value="ECO:0007669"/>
    <property type="project" value="UniProtKB-KW"/>
</dbReference>
<evidence type="ECO:0000256" key="5">
    <source>
        <dbReference type="ARBA" id="ARBA00023002"/>
    </source>
</evidence>
<dbReference type="Pfam" id="PF00317">
    <property type="entry name" value="Ribonuc_red_lgN"/>
    <property type="match status" value="1"/>
</dbReference>
<feature type="region of interest" description="Disordered" evidence="11">
    <location>
        <begin position="1"/>
        <end position="51"/>
    </location>
</feature>
<dbReference type="PROSITE" id="PS00089">
    <property type="entry name" value="RIBORED_LARGE"/>
    <property type="match status" value="1"/>
</dbReference>
<name>A0A3M4VEL4_PSECI</name>
<keyword evidence="3 9" id="KW-0547">Nucleotide-binding</keyword>
<evidence type="ECO:0000256" key="3">
    <source>
        <dbReference type="ARBA" id="ARBA00022741"/>
    </source>
</evidence>
<feature type="compositionally biased region" description="Low complexity" evidence="11">
    <location>
        <begin position="960"/>
        <end position="972"/>
    </location>
</feature>
<feature type="domain" description="ATP-cone" evidence="12">
    <location>
        <begin position="54"/>
        <end position="154"/>
    </location>
</feature>
<evidence type="ECO:0000256" key="4">
    <source>
        <dbReference type="ARBA" id="ARBA00022840"/>
    </source>
</evidence>
<dbReference type="AlphaFoldDB" id="A0A3M4VEL4"/>
<dbReference type="CDD" id="cd01679">
    <property type="entry name" value="RNR_I"/>
    <property type="match status" value="1"/>
</dbReference>
<dbReference type="GO" id="GO:0005971">
    <property type="term" value="C:ribonucleoside-diphosphate reductase complex"/>
    <property type="evidence" value="ECO:0007669"/>
    <property type="project" value="TreeGrafter"/>
</dbReference>
<evidence type="ECO:0000256" key="11">
    <source>
        <dbReference type="SAM" id="MobiDB-lite"/>
    </source>
</evidence>
<dbReference type="Pfam" id="PF02867">
    <property type="entry name" value="Ribonuc_red_lgC"/>
    <property type="match status" value="1"/>
</dbReference>
<evidence type="ECO:0000256" key="1">
    <source>
        <dbReference type="ARBA" id="ARBA00010406"/>
    </source>
</evidence>
<dbReference type="NCBIfam" id="TIGR02506">
    <property type="entry name" value="NrdE_NrdA"/>
    <property type="match status" value="1"/>
</dbReference>
<proteinExistence type="inferred from homology"/>
<dbReference type="InterPro" id="IPR008926">
    <property type="entry name" value="RNR_R1-su_N"/>
</dbReference>
<dbReference type="EMBL" id="RBRY01000177">
    <property type="protein sequence ID" value="RMR50250.1"/>
    <property type="molecule type" value="Genomic_DNA"/>
</dbReference>
<dbReference type="PANTHER" id="PTHR11573">
    <property type="entry name" value="RIBONUCLEOSIDE-DIPHOSPHATE REDUCTASE LARGE CHAIN"/>
    <property type="match status" value="1"/>
</dbReference>
<evidence type="ECO:0000256" key="10">
    <source>
        <dbReference type="RuleBase" id="RU003410"/>
    </source>
</evidence>
<keyword evidence="4 9" id="KW-0067">ATP-binding</keyword>
<keyword evidence="2" id="KW-0021">Allosteric enzyme</keyword>
<comment type="similarity">
    <text evidence="1 10">Belongs to the ribonucleoside diphosphate reductase large chain family.</text>
</comment>
<feature type="compositionally biased region" description="Polar residues" evidence="11">
    <location>
        <begin position="15"/>
        <end position="47"/>
    </location>
</feature>
<dbReference type="NCBIfam" id="NF005544">
    <property type="entry name" value="PRK07207.1"/>
    <property type="match status" value="1"/>
</dbReference>
<dbReference type="Gene3D" id="3.20.70.20">
    <property type="match status" value="1"/>
</dbReference>
<dbReference type="PRINTS" id="PR01183">
    <property type="entry name" value="RIBORDTASEM1"/>
</dbReference>
<dbReference type="SUPFAM" id="SSF48168">
    <property type="entry name" value="R1 subunit of ribonucleotide reductase, N-terminal domain"/>
    <property type="match status" value="1"/>
</dbReference>
<dbReference type="InterPro" id="IPR013509">
    <property type="entry name" value="RNR_lsu_N"/>
</dbReference>